<dbReference type="PANTHER" id="PTHR12872:SF1">
    <property type="entry name" value="ALPHA-N-ACETYLGLUCOSAMINIDASE"/>
    <property type="match status" value="1"/>
</dbReference>
<keyword evidence="1" id="KW-0645">Protease</keyword>
<dbReference type="InterPro" id="IPR025724">
    <property type="entry name" value="GAG-pre-integrase_dom"/>
</dbReference>
<dbReference type="InterPro" id="IPR024732">
    <property type="entry name" value="NAGLU_C"/>
</dbReference>
<dbReference type="InterPro" id="IPR024733">
    <property type="entry name" value="NAGLU_tim-barrel"/>
</dbReference>
<dbReference type="Pfam" id="PF22936">
    <property type="entry name" value="Pol_BBD"/>
    <property type="match status" value="1"/>
</dbReference>
<feature type="domain" description="Alpha-N-acetylglucosaminidase tim-barrel" evidence="4">
    <location>
        <begin position="1040"/>
        <end position="1135"/>
    </location>
</feature>
<gene>
    <name evidence="9" type="primary">NAGLU_2</name>
    <name evidence="9" type="ORF">CK203_024506</name>
</gene>
<dbReference type="InterPro" id="IPR013103">
    <property type="entry name" value="RVT_2"/>
</dbReference>
<dbReference type="Pfam" id="PF13976">
    <property type="entry name" value="gag_pre-integrs"/>
    <property type="match status" value="1"/>
</dbReference>
<comment type="caution">
    <text evidence="9">The sequence shown here is derived from an EMBL/GenBank/DDBJ whole genome shotgun (WGS) entry which is preliminary data.</text>
</comment>
<feature type="domain" description="Reverse transcriptase Ty1/copia-type" evidence="5">
    <location>
        <begin position="611"/>
        <end position="705"/>
    </location>
</feature>
<evidence type="ECO:0000259" key="6">
    <source>
        <dbReference type="Pfam" id="PF12972"/>
    </source>
</evidence>
<keyword evidence="1" id="KW-0378">Hydrolase</keyword>
<dbReference type="InterPro" id="IPR054722">
    <property type="entry name" value="PolX-like_BBD"/>
</dbReference>
<evidence type="ECO:0000256" key="2">
    <source>
        <dbReference type="SAM" id="MobiDB-lite"/>
    </source>
</evidence>
<dbReference type="InterPro" id="IPR007781">
    <property type="entry name" value="NAGLU"/>
</dbReference>
<feature type="domain" description="Reverse transcriptase Ty1/copia-type" evidence="5">
    <location>
        <begin position="711"/>
        <end position="811"/>
    </location>
</feature>
<keyword evidence="3" id="KW-1133">Transmembrane helix</keyword>
<evidence type="ECO:0000259" key="7">
    <source>
        <dbReference type="Pfam" id="PF13976"/>
    </source>
</evidence>
<evidence type="ECO:0000259" key="4">
    <source>
        <dbReference type="Pfam" id="PF05089"/>
    </source>
</evidence>
<dbReference type="InterPro" id="IPR043502">
    <property type="entry name" value="DNA/RNA_pol_sf"/>
</dbReference>
<feature type="domain" description="Alpha-N-acetylglucosaminidase C-terminal" evidence="6">
    <location>
        <begin position="1426"/>
        <end position="1725"/>
    </location>
</feature>
<keyword evidence="3" id="KW-0812">Transmembrane</keyword>
<dbReference type="InterPro" id="IPR036397">
    <property type="entry name" value="RNaseH_sf"/>
</dbReference>
<keyword evidence="3" id="KW-0472">Membrane</keyword>
<organism evidence="9 10">
    <name type="scientific">Vitis vinifera</name>
    <name type="common">Grape</name>
    <dbReference type="NCBI Taxonomy" id="29760"/>
    <lineage>
        <taxon>Eukaryota</taxon>
        <taxon>Viridiplantae</taxon>
        <taxon>Streptophyta</taxon>
        <taxon>Embryophyta</taxon>
        <taxon>Tracheophyta</taxon>
        <taxon>Spermatophyta</taxon>
        <taxon>Magnoliopsida</taxon>
        <taxon>eudicotyledons</taxon>
        <taxon>Gunneridae</taxon>
        <taxon>Pentapetalae</taxon>
        <taxon>rosids</taxon>
        <taxon>Vitales</taxon>
        <taxon>Vitaceae</taxon>
        <taxon>Viteae</taxon>
        <taxon>Vitis</taxon>
    </lineage>
</organism>
<proteinExistence type="predicted"/>
<dbReference type="GO" id="GO:0003676">
    <property type="term" value="F:nucleic acid binding"/>
    <property type="evidence" value="ECO:0007669"/>
    <property type="project" value="InterPro"/>
</dbReference>
<dbReference type="SUPFAM" id="SSF56672">
    <property type="entry name" value="DNA/RNA polymerases"/>
    <property type="match status" value="1"/>
</dbReference>
<feature type="transmembrane region" description="Helical" evidence="3">
    <location>
        <begin position="585"/>
        <end position="604"/>
    </location>
</feature>
<reference evidence="9 10" key="1">
    <citation type="journal article" date="2018" name="PLoS Genet.">
        <title>Population sequencing reveals clonal diversity and ancestral inbreeding in the grapevine cultivar Chardonnay.</title>
        <authorList>
            <person name="Roach M.J."/>
            <person name="Johnson D.L."/>
            <person name="Bohlmann J."/>
            <person name="van Vuuren H.J."/>
            <person name="Jones S.J."/>
            <person name="Pretorius I.S."/>
            <person name="Schmidt S.A."/>
            <person name="Borneman A.R."/>
        </authorList>
    </citation>
    <scope>NUCLEOTIDE SEQUENCE [LARGE SCALE GENOMIC DNA]</scope>
    <source>
        <strain evidence="10">cv. Chardonnay</strain>
        <tissue evidence="9">Leaf</tissue>
    </source>
</reference>
<feature type="compositionally biased region" description="Low complexity" evidence="2">
    <location>
        <begin position="217"/>
        <end position="233"/>
    </location>
</feature>
<dbReference type="Gene3D" id="3.20.20.80">
    <property type="entry name" value="Glycosidases"/>
    <property type="match status" value="2"/>
</dbReference>
<dbReference type="Pfam" id="PF05089">
    <property type="entry name" value="NAGLU"/>
    <property type="match status" value="2"/>
</dbReference>
<feature type="domain" description="Retrovirus-related Pol polyprotein from transposon TNT 1-94-like beta-barrel" evidence="8">
    <location>
        <begin position="278"/>
        <end position="321"/>
    </location>
</feature>
<dbReference type="GO" id="GO:0004190">
    <property type="term" value="F:aspartic-type endopeptidase activity"/>
    <property type="evidence" value="ECO:0007669"/>
    <property type="project" value="UniProtKB-KW"/>
</dbReference>
<evidence type="ECO:0000256" key="3">
    <source>
        <dbReference type="SAM" id="Phobius"/>
    </source>
</evidence>
<keyword evidence="1" id="KW-0064">Aspartyl protease</keyword>
<dbReference type="Pfam" id="PF12972">
    <property type="entry name" value="NAGLU_C"/>
    <property type="match status" value="1"/>
</dbReference>
<evidence type="ECO:0000259" key="5">
    <source>
        <dbReference type="Pfam" id="PF07727"/>
    </source>
</evidence>
<dbReference type="Gene3D" id="1.20.120.670">
    <property type="entry name" value="N-acetyl-b-d-glucoasminidase"/>
    <property type="match status" value="1"/>
</dbReference>
<feature type="region of interest" description="Disordered" evidence="2">
    <location>
        <begin position="203"/>
        <end position="236"/>
    </location>
</feature>
<dbReference type="Proteomes" id="UP000288805">
    <property type="component" value="Unassembled WGS sequence"/>
</dbReference>
<dbReference type="PANTHER" id="PTHR12872">
    <property type="entry name" value="ALPHA-N-ACETYLGLUCOSAMINIDASE"/>
    <property type="match status" value="1"/>
</dbReference>
<sequence length="1728" mass="196416">MITSEKLVGSENYLSWSASVELWFMGQGYEDHLVTQEADIPEVDRVQWRKIDAQLCSVLWQSVDPKILLHLRAYKTCFKFWNQAKGLYTNDIQRLYKVASSIVNVRQQDMDLSTYIGQIASLKEEFLTVMPLTTDVGDQRTQIDKFFMVLTLIGLRPDLETVRDQILGSSSVPSLDDVGNRGRGQRPHCTYCNKLGHTRDRCYQLHGRPPRTAHVAQSSDPQSPQPPSSSTSQGISLTDSEYDDYLRYQATKSASVASVAQTGNASACLTHTSSLGPWILDSGASDHISGNKDLFSSITTTSALPTVTLANGSQTMAKGFGFAHPLPSLPLHSVLYALRPEYGEDDWHRTRLGHPSLSKFQKMVPRFSSLSSLACESCQLGKHTRVSFPKRLNNRAKSPFELVHTDVWGPCRTASTLGFQYFVTFIDDYSRLTMPGIFFCTIYFIYVPTWDHSSVFLCSYSSTKWACYLINRMPSSVLHDQIPHSLLFPDQPLYFLPLVFLVVLALFIFSLLDRTNFLPKPQNASSWDIPDFKRVIVVIPLRLIATFSSADVTFFEDSPFFSTSESFPVFEVLPLPIISHLMQCLLAYFKFIIVVIVSLFLFLWPRLATGNVGCRWVYTVKVGPDGQVDRLKARLVAKGYIQVYGSNYGDTFSPVAKIAYVRLLLSMAAMRSWPLYQLDIKNAFLHGDLAEEVYMEQPPGFVAQGSLEFGMFRSTADHSVFYHHNSSGQCIYLVVYVDDIVITGSDQNGIQKLKQHFFTHFQTKDLGKLKYFLGIEIAQSSSGVVLSQRKYAVDILEETGMLDCKPVDTPMDPNVKLILGQGEPLGDPGRYRRLVGKLNYLTITRPDISFPVSVVSQFLQSPCDSHWDAVIRILQYIKSTPGQGVLYKNRGHTQVVGYTDADWAGSPTDRCSTSGYCVFIGGNLISWKSKKQDVVVRSSVEAEYQAMALATCELIWLKHLLRELRFGKDEQMKLICDNQAALHIASNPVFHERTKHIEVDCHFIREKIASGWQVCLRRTHILPICNKLNLIISIFTENIRWGGPLSQNWLDEQLVLQKQILCRMLELGMTPVLPSFSGNVPEALKKIFPSANITRLGEWNTVDNNTRWCCTYLLDASDPLFIQIGKAFIRQQIKVASNAISFIPVRVAQSVRVNTRKCSPSKWHMVLGSNLATDNTLNLLGASCCGAVNTSRFGSPWRVLRAWPWKLHKNFSYKDLSQCLLLFVDRLCWFNFCMLITEYGDVTDIYNCDTFNENSPPTNDPAYISSLGAAIYKAMSQGDKDSVWLQINIGCSNSQSGMVHDDHGWLFYSDSGFWKPPQMKALLHSVPFGKMVVLDLFADAKPIWRTSSQFYGTPYIWCMLHNFGGNIEMYGILDAVSSGPVDARISKNSTMVGVGMCMEGIEQNPVAYELMSEMAFRSEKVQLVEWLKTYSYRRYGKAVHHVEAAWEILYRTIYNCTDGIADHNTDFMVNFPDWDPSLNPSSDISKEQHIIQKILTQTGRRKILFQETSSDLPQSHLWYSTHEVVNALRLFLDAGNELSKSSTYRYDLVDLTRQVLSKLGNQVYLDAVIAFRQKDAKNFHLHSQKFVQLVKDIDTLLASDDNFLLGTWLESAKKLAVNPREMEQYEWNARTQLTMWFYVTKTNQSKLHDYANKFWSGLLENYYLPRASRYFSYLAKALTENKNFKLEEWRREWISYSNKWQAGKELYPVRAKGDTLAISRALYEKYFN</sequence>
<evidence type="ECO:0000256" key="1">
    <source>
        <dbReference type="ARBA" id="ARBA00022750"/>
    </source>
</evidence>
<accession>A0A438IUH0</accession>
<dbReference type="CDD" id="cd09272">
    <property type="entry name" value="RNase_HI_RT_Ty1"/>
    <property type="match status" value="1"/>
</dbReference>
<feature type="transmembrane region" description="Helical" evidence="3">
    <location>
        <begin position="493"/>
        <end position="512"/>
    </location>
</feature>
<evidence type="ECO:0000313" key="9">
    <source>
        <dbReference type="EMBL" id="RVX00384.1"/>
    </source>
</evidence>
<feature type="domain" description="Alpha-N-acetylglucosaminidase tim-barrel" evidence="4">
    <location>
        <begin position="1236"/>
        <end position="1417"/>
    </location>
</feature>
<evidence type="ECO:0000259" key="8">
    <source>
        <dbReference type="Pfam" id="PF22936"/>
    </source>
</evidence>
<feature type="domain" description="GAG-pre-integrase" evidence="7">
    <location>
        <begin position="347"/>
        <end position="383"/>
    </location>
</feature>
<dbReference type="EMBL" id="QGNW01000082">
    <property type="protein sequence ID" value="RVX00384.1"/>
    <property type="molecule type" value="Genomic_DNA"/>
</dbReference>
<dbReference type="Gene3D" id="3.30.420.10">
    <property type="entry name" value="Ribonuclease H-like superfamily/Ribonuclease H"/>
    <property type="match status" value="1"/>
</dbReference>
<protein>
    <submittedName>
        <fullName evidence="9">Alpha-N-acetylglucosaminidase</fullName>
    </submittedName>
</protein>
<name>A0A438IUH0_VITVI</name>
<evidence type="ECO:0000313" key="10">
    <source>
        <dbReference type="Proteomes" id="UP000288805"/>
    </source>
</evidence>
<dbReference type="Pfam" id="PF07727">
    <property type="entry name" value="RVT_2"/>
    <property type="match status" value="2"/>
</dbReference>